<protein>
    <submittedName>
        <fullName evidence="1">Uncharacterized protein</fullName>
    </submittedName>
</protein>
<dbReference type="AlphaFoldDB" id="A0A0V1HF40"/>
<reference evidence="1 2" key="1">
    <citation type="submission" date="2015-01" db="EMBL/GenBank/DDBJ databases">
        <title>Evolution of Trichinella species and genotypes.</title>
        <authorList>
            <person name="Korhonen P.K."/>
            <person name="Edoardo P."/>
            <person name="Giuseppe L.R."/>
            <person name="Gasser R.B."/>
        </authorList>
    </citation>
    <scope>NUCLEOTIDE SEQUENCE [LARGE SCALE GENOMIC DNA]</scope>
    <source>
        <strain evidence="1">ISS1029</strain>
    </source>
</reference>
<keyword evidence="2" id="KW-1185">Reference proteome</keyword>
<accession>A0A0V1HF40</accession>
<name>A0A0V1HF40_9BILA</name>
<comment type="caution">
    <text evidence="1">The sequence shown here is derived from an EMBL/GenBank/DDBJ whole genome shotgun (WGS) entry which is preliminary data.</text>
</comment>
<dbReference type="OrthoDB" id="10375837at2759"/>
<dbReference type="Proteomes" id="UP000055024">
    <property type="component" value="Unassembled WGS sequence"/>
</dbReference>
<evidence type="ECO:0000313" key="1">
    <source>
        <dbReference type="EMBL" id="KRZ08676.1"/>
    </source>
</evidence>
<gene>
    <name evidence="1" type="ORF">T11_464</name>
</gene>
<sequence length="65" mass="7580">MVKVEKCCQICPMNVYDQIIQDSFQVREINYSKLRLNQNTGAKRLAQMYSLLIFRYGLDDTNSNG</sequence>
<dbReference type="EMBL" id="JYDP01000083">
    <property type="protein sequence ID" value="KRZ08676.1"/>
    <property type="molecule type" value="Genomic_DNA"/>
</dbReference>
<organism evidence="1 2">
    <name type="scientific">Trichinella zimbabwensis</name>
    <dbReference type="NCBI Taxonomy" id="268475"/>
    <lineage>
        <taxon>Eukaryota</taxon>
        <taxon>Metazoa</taxon>
        <taxon>Ecdysozoa</taxon>
        <taxon>Nematoda</taxon>
        <taxon>Enoplea</taxon>
        <taxon>Dorylaimia</taxon>
        <taxon>Trichinellida</taxon>
        <taxon>Trichinellidae</taxon>
        <taxon>Trichinella</taxon>
    </lineage>
</organism>
<evidence type="ECO:0000313" key="2">
    <source>
        <dbReference type="Proteomes" id="UP000055024"/>
    </source>
</evidence>
<proteinExistence type="predicted"/>